<proteinExistence type="predicted"/>
<feature type="compositionally biased region" description="Low complexity" evidence="2">
    <location>
        <begin position="35"/>
        <end position="46"/>
    </location>
</feature>
<dbReference type="PANTHER" id="PTHR15284:SF0">
    <property type="entry name" value="GH23983P"/>
    <property type="match status" value="1"/>
</dbReference>
<dbReference type="WBParaSite" id="DME_0000959601-mRNA-1">
    <property type="protein sequence ID" value="DME_0000959601-mRNA-1"/>
    <property type="gene ID" value="DME_0000959601"/>
</dbReference>
<feature type="coiled-coil region" evidence="1">
    <location>
        <begin position="447"/>
        <end position="481"/>
    </location>
</feature>
<dbReference type="SMART" id="SM00338">
    <property type="entry name" value="BRLZ"/>
    <property type="match status" value="2"/>
</dbReference>
<dbReference type="PANTHER" id="PTHR15284">
    <property type="entry name" value="NUCLEAR FACTOR INTERLEUKIN-3-REGULATED PROTEIN"/>
    <property type="match status" value="1"/>
</dbReference>
<protein>
    <submittedName>
        <fullName evidence="7">BZIP domain-containing protein</fullName>
    </submittedName>
</protein>
<dbReference type="AlphaFoldDB" id="A0A158Q6B2"/>
<feature type="compositionally biased region" description="Polar residues" evidence="2">
    <location>
        <begin position="47"/>
        <end position="59"/>
    </location>
</feature>
<feature type="compositionally biased region" description="Basic and acidic residues" evidence="2">
    <location>
        <begin position="61"/>
        <end position="84"/>
    </location>
</feature>
<dbReference type="OrthoDB" id="6022300at2759"/>
<feature type="domain" description="BZIP" evidence="3">
    <location>
        <begin position="422"/>
        <end position="481"/>
    </location>
</feature>
<evidence type="ECO:0000313" key="7">
    <source>
        <dbReference type="WBParaSite" id="DME_0000959601-mRNA-1"/>
    </source>
</evidence>
<dbReference type="GO" id="GO:0007623">
    <property type="term" value="P:circadian rhythm"/>
    <property type="evidence" value="ECO:0007669"/>
    <property type="project" value="TreeGrafter"/>
</dbReference>
<dbReference type="Proteomes" id="UP000038040">
    <property type="component" value="Unplaced"/>
</dbReference>
<dbReference type="InterPro" id="IPR047229">
    <property type="entry name" value="NFIL3-like"/>
</dbReference>
<dbReference type="GO" id="GO:0003677">
    <property type="term" value="F:DNA binding"/>
    <property type="evidence" value="ECO:0007669"/>
    <property type="project" value="InterPro"/>
</dbReference>
<dbReference type="Pfam" id="PF07716">
    <property type="entry name" value="bZIP_2"/>
    <property type="match status" value="2"/>
</dbReference>
<evidence type="ECO:0000259" key="3">
    <source>
        <dbReference type="PROSITE" id="PS50217"/>
    </source>
</evidence>
<keyword evidence="6" id="KW-1185">Reference proteome</keyword>
<dbReference type="SUPFAM" id="SSF57959">
    <property type="entry name" value="Leucine zipper domain"/>
    <property type="match status" value="2"/>
</dbReference>
<dbReference type="GO" id="GO:0005634">
    <property type="term" value="C:nucleus"/>
    <property type="evidence" value="ECO:0007669"/>
    <property type="project" value="TreeGrafter"/>
</dbReference>
<keyword evidence="1" id="KW-0175">Coiled coil</keyword>
<dbReference type="PROSITE" id="PS00036">
    <property type="entry name" value="BZIP_BASIC"/>
    <property type="match status" value="1"/>
</dbReference>
<dbReference type="STRING" id="318479.A0A158Q6B2"/>
<dbReference type="PROSITE" id="PS50217">
    <property type="entry name" value="BZIP"/>
    <property type="match status" value="1"/>
</dbReference>
<organism evidence="5 7">
    <name type="scientific">Dracunculus medinensis</name>
    <name type="common">Guinea worm</name>
    <dbReference type="NCBI Taxonomy" id="318479"/>
    <lineage>
        <taxon>Eukaryota</taxon>
        <taxon>Metazoa</taxon>
        <taxon>Ecdysozoa</taxon>
        <taxon>Nematoda</taxon>
        <taxon>Chromadorea</taxon>
        <taxon>Rhabditida</taxon>
        <taxon>Spirurina</taxon>
        <taxon>Dracunculoidea</taxon>
        <taxon>Dracunculidae</taxon>
        <taxon>Dracunculus</taxon>
    </lineage>
</organism>
<feature type="region of interest" description="Disordered" evidence="2">
    <location>
        <begin position="27"/>
        <end position="86"/>
    </location>
</feature>
<feature type="compositionally biased region" description="Low complexity" evidence="2">
    <location>
        <begin position="378"/>
        <end position="408"/>
    </location>
</feature>
<feature type="region of interest" description="Disordered" evidence="2">
    <location>
        <begin position="331"/>
        <end position="355"/>
    </location>
</feature>
<sequence length="492" mass="55258">MDSVGIESCSSSRSSLSSPSFNLICETNGNRSDAMDSSNSSEASTSPNQINVESRNCQQRAIRDGSKDEAYWEKRKRNNDAAKRSREKRRVNDMVCFFFKLRKNDHFQIMEQKLIELTKENSLLRSRLDKQNNIEQKQFHPCKNQEIPLHAPHDSVIIARPNFENTANLGHNSFHTFPTTVGPPPNLTTLFPSTIFPTSSNFLNPTPTNNPTTTQMFQICHLQATLAQQYRNQPSSTISIGCGAFQPFYSIREMASVATVSNLTQRNSPDSSINDVNCKYSKNESNDNAEQLDRQTAIVQRQWNGISPISSNAIDPDSKPQSLLGSLLASRRTSPLVQQSQTDVQSGLNSSPPRVNDVRNCLNSLAVNLICTKSDTESMGSPSSNNNSTSDSMNSRSSPSAPLPPNLSNSAIVEALNSAQPNKQYIDRRRRNNEAAKRCRANRRAQFEYRSKRAQQLEQENDELRKEMIRLKHELEQLKAMHAAKNAILRQH</sequence>
<feature type="region of interest" description="Disordered" evidence="2">
    <location>
        <begin position="375"/>
        <end position="408"/>
    </location>
</feature>
<gene>
    <name evidence="4" type="ORF">DME_LOCUS3263</name>
</gene>
<evidence type="ECO:0000256" key="1">
    <source>
        <dbReference type="SAM" id="Coils"/>
    </source>
</evidence>
<evidence type="ECO:0000313" key="4">
    <source>
        <dbReference type="EMBL" id="VDN53290.1"/>
    </source>
</evidence>
<dbReference type="GO" id="GO:0003700">
    <property type="term" value="F:DNA-binding transcription factor activity"/>
    <property type="evidence" value="ECO:0007669"/>
    <property type="project" value="InterPro"/>
</dbReference>
<reference evidence="4 6" key="2">
    <citation type="submission" date="2018-11" db="EMBL/GenBank/DDBJ databases">
        <authorList>
            <consortium name="Pathogen Informatics"/>
        </authorList>
    </citation>
    <scope>NUCLEOTIDE SEQUENCE [LARGE SCALE GENOMIC DNA]</scope>
</reference>
<dbReference type="CDD" id="cd14695">
    <property type="entry name" value="bZIP_HLF"/>
    <property type="match status" value="1"/>
</dbReference>
<dbReference type="InterPro" id="IPR046347">
    <property type="entry name" value="bZIP_sf"/>
</dbReference>
<dbReference type="EMBL" id="UYYG01000118">
    <property type="protein sequence ID" value="VDN53290.1"/>
    <property type="molecule type" value="Genomic_DNA"/>
</dbReference>
<name>A0A158Q6B2_DRAME</name>
<reference evidence="7" key="1">
    <citation type="submission" date="2016-04" db="UniProtKB">
        <authorList>
            <consortium name="WormBaseParasite"/>
        </authorList>
    </citation>
    <scope>IDENTIFICATION</scope>
</reference>
<evidence type="ECO:0000313" key="6">
    <source>
        <dbReference type="Proteomes" id="UP000274756"/>
    </source>
</evidence>
<dbReference type="Proteomes" id="UP000274756">
    <property type="component" value="Unassembled WGS sequence"/>
</dbReference>
<evidence type="ECO:0000256" key="2">
    <source>
        <dbReference type="SAM" id="MobiDB-lite"/>
    </source>
</evidence>
<dbReference type="Gene3D" id="1.20.5.170">
    <property type="match status" value="2"/>
</dbReference>
<dbReference type="InterPro" id="IPR004827">
    <property type="entry name" value="bZIP"/>
</dbReference>
<feature type="compositionally biased region" description="Polar residues" evidence="2">
    <location>
        <begin position="331"/>
        <end position="353"/>
    </location>
</feature>
<accession>A0A158Q6B2</accession>
<evidence type="ECO:0000313" key="5">
    <source>
        <dbReference type="Proteomes" id="UP000038040"/>
    </source>
</evidence>